<evidence type="ECO:0000256" key="1">
    <source>
        <dbReference type="SAM" id="SignalP"/>
    </source>
</evidence>
<evidence type="ECO:0000313" key="2">
    <source>
        <dbReference type="EMBL" id="CUH42761.1"/>
    </source>
</evidence>
<reference evidence="5" key="1">
    <citation type="submission" date="2015-09" db="EMBL/GenBank/DDBJ databases">
        <authorList>
            <person name="Rodrigo-Torres L."/>
            <person name="Arahal D.R."/>
        </authorList>
    </citation>
    <scope>NUCLEOTIDE SEQUENCE [LARGE SCALE GENOMIC DNA]</scope>
    <source>
        <strain evidence="5">CECT 4293</strain>
    </source>
</reference>
<dbReference type="OrthoDB" id="9955927at2"/>
<sequence>MIRLLCVVAVVISSDPATAADIPTEVKAKLQSAMISHVDGVMVDGSYTYLDTTTNAFETVYPANVHPMVLLAGNDYFVCSEMITEDGDTVTADFLVREVSGDYKVVQMIVNNRGALQAAMKNIGN</sequence>
<keyword evidence="5" id="KW-1185">Reference proteome</keyword>
<dbReference type="EMBL" id="CYPU01000016">
    <property type="protein sequence ID" value="CUH46692.1"/>
    <property type="molecule type" value="Genomic_DNA"/>
</dbReference>
<evidence type="ECO:0000313" key="5">
    <source>
        <dbReference type="Proteomes" id="UP000050786"/>
    </source>
</evidence>
<name>A0A0P1ELW0_9RHOB</name>
<keyword evidence="1" id="KW-0732">Signal</keyword>
<dbReference type="Proteomes" id="UP000050783">
    <property type="component" value="Unassembled WGS sequence"/>
</dbReference>
<gene>
    <name evidence="3" type="ORF">RUA4292_00858</name>
    <name evidence="2" type="ORF">RUM4293_01650</name>
</gene>
<accession>A0A0P1ELW0</accession>
<evidence type="ECO:0000313" key="3">
    <source>
        <dbReference type="EMBL" id="CUH46692.1"/>
    </source>
</evidence>
<dbReference type="STRING" id="81569.RUM4293_01650"/>
<feature type="signal peptide" evidence="1">
    <location>
        <begin position="1"/>
        <end position="19"/>
    </location>
</feature>
<feature type="chain" id="PRO_5011149101" evidence="1">
    <location>
        <begin position="20"/>
        <end position="125"/>
    </location>
</feature>
<dbReference type="AlphaFoldDB" id="A0A0P1ELW0"/>
<dbReference type="EMBL" id="CYPS01000026">
    <property type="protein sequence ID" value="CUH42761.1"/>
    <property type="molecule type" value="Genomic_DNA"/>
</dbReference>
<protein>
    <submittedName>
        <fullName evidence="2">Uncharacterized protein</fullName>
    </submittedName>
</protein>
<dbReference type="Proteomes" id="UP000050786">
    <property type="component" value="Unassembled WGS sequence"/>
</dbReference>
<evidence type="ECO:0000313" key="4">
    <source>
        <dbReference type="Proteomes" id="UP000050783"/>
    </source>
</evidence>
<reference evidence="2 4" key="2">
    <citation type="submission" date="2015-09" db="EMBL/GenBank/DDBJ databases">
        <authorList>
            <consortium name="Swine Surveillance"/>
        </authorList>
    </citation>
    <scope>NUCLEOTIDE SEQUENCE [LARGE SCALE GENOMIC DNA]</scope>
    <source>
        <strain evidence="3 4">CECT 4292</strain>
        <strain evidence="2">CECT 4293</strain>
    </source>
</reference>
<dbReference type="RefSeq" id="WP_145974863.1">
    <property type="nucleotide sequence ID" value="NZ_CYPS01000026.1"/>
</dbReference>
<proteinExistence type="predicted"/>
<dbReference type="GeneID" id="55492135"/>
<organism evidence="2 5">
    <name type="scientific">Ruegeria atlantica</name>
    <dbReference type="NCBI Taxonomy" id="81569"/>
    <lineage>
        <taxon>Bacteria</taxon>
        <taxon>Pseudomonadati</taxon>
        <taxon>Pseudomonadota</taxon>
        <taxon>Alphaproteobacteria</taxon>
        <taxon>Rhodobacterales</taxon>
        <taxon>Roseobacteraceae</taxon>
        <taxon>Ruegeria</taxon>
    </lineage>
</organism>